<protein>
    <submittedName>
        <fullName evidence="2">DUF1049 domain-containing protein</fullName>
    </submittedName>
</protein>
<evidence type="ECO:0000256" key="1">
    <source>
        <dbReference type="SAM" id="Coils"/>
    </source>
</evidence>
<comment type="caution">
    <text evidence="2">The sequence shown here is derived from an EMBL/GenBank/DDBJ whole genome shotgun (WGS) entry which is preliminary data.</text>
</comment>
<sequence length="80" mass="9291">MKSKKSKAKFPLGLFIFLTLLISLLLIANIDAFLNYRQVQRRLENLQKEYDALQREIEIKESELELLRELVPGSNDGGNR</sequence>
<gene>
    <name evidence="2" type="ORF">ENN47_13555</name>
</gene>
<name>A0A7C1CVM6_9BACT</name>
<organism evidence="2">
    <name type="scientific">Mesotoga infera</name>
    <dbReference type="NCBI Taxonomy" id="1236046"/>
    <lineage>
        <taxon>Bacteria</taxon>
        <taxon>Thermotogati</taxon>
        <taxon>Thermotogota</taxon>
        <taxon>Thermotogae</taxon>
        <taxon>Kosmotogales</taxon>
        <taxon>Kosmotogaceae</taxon>
        <taxon>Mesotoga</taxon>
    </lineage>
</organism>
<evidence type="ECO:0000313" key="2">
    <source>
        <dbReference type="EMBL" id="HDP79172.1"/>
    </source>
</evidence>
<proteinExistence type="predicted"/>
<reference evidence="2" key="1">
    <citation type="journal article" date="2020" name="mSystems">
        <title>Genome- and Community-Level Interaction Insights into Carbon Utilization and Element Cycling Functions of Hydrothermarchaeota in Hydrothermal Sediment.</title>
        <authorList>
            <person name="Zhou Z."/>
            <person name="Liu Y."/>
            <person name="Xu W."/>
            <person name="Pan J."/>
            <person name="Luo Z.H."/>
            <person name="Li M."/>
        </authorList>
    </citation>
    <scope>NUCLEOTIDE SEQUENCE [LARGE SCALE GENOMIC DNA]</scope>
    <source>
        <strain evidence="2">SpSt-1179</strain>
    </source>
</reference>
<dbReference type="EMBL" id="DSBT01000410">
    <property type="protein sequence ID" value="HDP79172.1"/>
    <property type="molecule type" value="Genomic_DNA"/>
</dbReference>
<keyword evidence="1" id="KW-0175">Coiled coil</keyword>
<accession>A0A7C1CVM6</accession>
<dbReference type="AlphaFoldDB" id="A0A7C1CVM6"/>
<feature type="coiled-coil region" evidence="1">
    <location>
        <begin position="29"/>
        <end position="70"/>
    </location>
</feature>
<dbReference type="Proteomes" id="UP000886198">
    <property type="component" value="Unassembled WGS sequence"/>
</dbReference>